<feature type="region of interest" description="Disordered" evidence="1">
    <location>
        <begin position="195"/>
        <end position="214"/>
    </location>
</feature>
<dbReference type="Pfam" id="PF14223">
    <property type="entry name" value="Retrotran_gag_2"/>
    <property type="match status" value="1"/>
</dbReference>
<proteinExistence type="predicted"/>
<evidence type="ECO:0000256" key="1">
    <source>
        <dbReference type="SAM" id="MobiDB-lite"/>
    </source>
</evidence>
<feature type="compositionally biased region" description="Polar residues" evidence="1">
    <location>
        <begin position="197"/>
        <end position="214"/>
    </location>
</feature>
<dbReference type="InParanoid" id="A0A1Q3ASK1"/>
<dbReference type="AlphaFoldDB" id="A0A1Q3ASK1"/>
<dbReference type="Proteomes" id="UP000187406">
    <property type="component" value="Unassembled WGS sequence"/>
</dbReference>
<feature type="non-terminal residue" evidence="2">
    <location>
        <position position="1"/>
    </location>
</feature>
<evidence type="ECO:0000313" key="3">
    <source>
        <dbReference type="Proteomes" id="UP000187406"/>
    </source>
</evidence>
<accession>A0A1Q3ASK1</accession>
<reference evidence="3" key="1">
    <citation type="submission" date="2016-04" db="EMBL/GenBank/DDBJ databases">
        <title>Cephalotus genome sequencing.</title>
        <authorList>
            <person name="Fukushima K."/>
            <person name="Hasebe M."/>
            <person name="Fang X."/>
        </authorList>
    </citation>
    <scope>NUCLEOTIDE SEQUENCE [LARGE SCALE GENOMIC DNA]</scope>
    <source>
        <strain evidence="3">cv. St1</strain>
    </source>
</reference>
<comment type="caution">
    <text evidence="2">The sequence shown here is derived from an EMBL/GenBank/DDBJ whole genome shotgun (WGS) entry which is preliminary data.</text>
</comment>
<dbReference type="PANTHER" id="PTHR47481:SF10">
    <property type="entry name" value="COPIA-LIKE POLYPROTEIN_RETROTRANSPOSON"/>
    <property type="match status" value="1"/>
</dbReference>
<protein>
    <submittedName>
        <fullName evidence="2">UBN2_3 domain-containing protein</fullName>
    </submittedName>
</protein>
<evidence type="ECO:0000313" key="2">
    <source>
        <dbReference type="EMBL" id="GAV58726.1"/>
    </source>
</evidence>
<gene>
    <name evidence="2" type="ORF">CFOL_v3_02259</name>
</gene>
<feature type="non-terminal residue" evidence="2">
    <location>
        <position position="214"/>
    </location>
</feature>
<organism evidence="2 3">
    <name type="scientific">Cephalotus follicularis</name>
    <name type="common">Albany pitcher plant</name>
    <dbReference type="NCBI Taxonomy" id="3775"/>
    <lineage>
        <taxon>Eukaryota</taxon>
        <taxon>Viridiplantae</taxon>
        <taxon>Streptophyta</taxon>
        <taxon>Embryophyta</taxon>
        <taxon>Tracheophyta</taxon>
        <taxon>Spermatophyta</taxon>
        <taxon>Magnoliopsida</taxon>
        <taxon>eudicotyledons</taxon>
        <taxon>Gunneridae</taxon>
        <taxon>Pentapetalae</taxon>
        <taxon>rosids</taxon>
        <taxon>fabids</taxon>
        <taxon>Oxalidales</taxon>
        <taxon>Cephalotaceae</taxon>
        <taxon>Cephalotus</taxon>
    </lineage>
</organism>
<dbReference type="EMBL" id="BDDD01000080">
    <property type="protein sequence ID" value="GAV58726.1"/>
    <property type="molecule type" value="Genomic_DNA"/>
</dbReference>
<keyword evidence="3" id="KW-1185">Reference proteome</keyword>
<dbReference type="OrthoDB" id="1845088at2759"/>
<sequence length="214" mass="24324">VTLKLKQNNYLLWETQIISLIESQGLLGFINGDTPSPAQEIDQNGIQIINIDYTSWVKTDKLIKAWITGTLSEEELGHVVGTKSSNELWKVLSDTFSQASEAREFELQSMMQYHKKTESMTLTQYVSGFKTIFDQLNEIGKPVPDKTKVFLLLTNLGPTYEAFSTTMLKPPVPTYFEIIPLLHSHELRNKHHKPAEVNQSMAFYSNTNNKGKGR</sequence>
<dbReference type="PANTHER" id="PTHR47481">
    <property type="match status" value="1"/>
</dbReference>
<name>A0A1Q3ASK1_CEPFO</name>